<feature type="compositionally biased region" description="Basic residues" evidence="1">
    <location>
        <begin position="648"/>
        <end position="658"/>
    </location>
</feature>
<evidence type="ECO:0000259" key="2">
    <source>
        <dbReference type="Pfam" id="PF13625"/>
    </source>
</evidence>
<organism evidence="3 4">
    <name type="scientific">Georgenia yuyongxinii</name>
    <dbReference type="NCBI Taxonomy" id="2589797"/>
    <lineage>
        <taxon>Bacteria</taxon>
        <taxon>Bacillati</taxon>
        <taxon>Actinomycetota</taxon>
        <taxon>Actinomycetes</taxon>
        <taxon>Micrococcales</taxon>
        <taxon>Bogoriellaceae</taxon>
        <taxon>Georgenia</taxon>
    </lineage>
</organism>
<accession>A0A5B8C0U2</accession>
<evidence type="ECO:0000313" key="3">
    <source>
        <dbReference type="EMBL" id="QDC23707.1"/>
    </source>
</evidence>
<proteinExistence type="predicted"/>
<dbReference type="KEGG" id="gyu:FE374_02835"/>
<gene>
    <name evidence="3" type="ORF">FE374_02835</name>
</gene>
<evidence type="ECO:0000256" key="1">
    <source>
        <dbReference type="SAM" id="MobiDB-lite"/>
    </source>
</evidence>
<protein>
    <recommendedName>
        <fullName evidence="2">Helicase XPB/Ssl2 N-terminal domain-containing protein</fullName>
    </recommendedName>
</protein>
<dbReference type="Pfam" id="PF13625">
    <property type="entry name" value="Helicase_C_3"/>
    <property type="match status" value="1"/>
</dbReference>
<dbReference type="Proteomes" id="UP000314616">
    <property type="component" value="Chromosome"/>
</dbReference>
<name>A0A5B8C0U2_9MICO</name>
<dbReference type="EMBL" id="CP040915">
    <property type="protein sequence ID" value="QDC23707.1"/>
    <property type="molecule type" value="Genomic_DNA"/>
</dbReference>
<reference evidence="3 4" key="1">
    <citation type="submission" date="2019-05" db="EMBL/GenBank/DDBJ databases">
        <title>Georgenia *** sp. nov., and Georgenia *** sp. nov., isolated from the intestinal contents of plateau pika (Ochotona curzoniae) in the Qinghai-Tibet plateau of China.</title>
        <authorList>
            <person name="Tian Z."/>
        </authorList>
    </citation>
    <scope>NUCLEOTIDE SEQUENCE [LARGE SCALE GENOMIC DNA]</scope>
    <source>
        <strain evidence="3 4">Z443</strain>
    </source>
</reference>
<dbReference type="AlphaFoldDB" id="A0A5B8C0U2"/>
<feature type="region of interest" description="Disordered" evidence="1">
    <location>
        <begin position="635"/>
        <end position="665"/>
    </location>
</feature>
<dbReference type="InterPro" id="IPR032830">
    <property type="entry name" value="XPB/Ssl2_N"/>
</dbReference>
<feature type="domain" description="Helicase XPB/Ssl2 N-terminal" evidence="2">
    <location>
        <begin position="469"/>
        <end position="591"/>
    </location>
</feature>
<dbReference type="OrthoDB" id="3415124at2"/>
<dbReference type="RefSeq" id="WP_139927149.1">
    <property type="nucleotide sequence ID" value="NZ_CP040915.1"/>
</dbReference>
<sequence length="783" mass="79942">MASSTTPRAATATGATLGTALARRDDAGLAALLRARPDLAVPAPSSLTALAARAGTRPSVERALTGLDAAELVVAEAAVALAPLRRPTAVALTRAVGLDAAPAHRRLTDLALLVADLPVPALVDALGPHPAGLGPTLAELGTPPAAPPTTATALKAALRDAPAAAVGVLDALTWGPPVGTVGADHLPDGAAWLLERGILHRLSPTQLVLPREVALAARGGRTHAQPPTPPAPENLRTMPATVVEAEGARAAEEIVRLVGLLLQTWHDTPATVLRTGGIGVRELRRTAGALEIDEAAAAAVAELAAMAGLLTQDGDEAVAWGPSRAALDWLEDPLPVRWAQLAAAWLRSARTPWLVGTRSDPGTLRAALEPTLERGWAMELRGRALRVLADLPAGAGPTPAQVHETLAWHRPRATAPVSTVGAVLREAGRLGLTGAGALTAPGRTLLDGGGLAAVARALERALPEPVGDLLVQGDLTAVVPGRPEPGLADLLSLCAEAESRGAALTVRFTAESVRRALDAGLGADELLAALAERSRTPLPQPLEYLVRDGARRHGQVRVGAAAAYLRVEDAAAAATLVGNPALADLALRTIAPTVLVSPAPPGDVLDALHDAGLAPVLEGPDGAVVLSGLGRSLTSGTTVPAGSPGRLARARSRGRRGGARGLPTFPGAATSTYTRVLDEADLVAVTSRMRTGEERIRRDAARGGEAAPAATDPVHALAVLREAAAAGAMVEIVLVGATGRPERRRVRPVHVDGGRVRVTDVERETEMTVAIHRISAVAAAPGA</sequence>
<evidence type="ECO:0000313" key="4">
    <source>
        <dbReference type="Proteomes" id="UP000314616"/>
    </source>
</evidence>